<dbReference type="InterPro" id="IPR003593">
    <property type="entry name" value="AAA+_ATPase"/>
</dbReference>
<dbReference type="Pfam" id="PF08352">
    <property type="entry name" value="oligo_HPY"/>
    <property type="match status" value="1"/>
</dbReference>
<feature type="domain" description="ABC transporter" evidence="8">
    <location>
        <begin position="8"/>
        <end position="258"/>
    </location>
</feature>
<sequence length="332" mass="36229">MNMSDALLEIRNLTTQFRTDKGTFPAIAGVHFTINKGEIVCIVGESGSGKTVASLSAMQLLPPAGQIASGEIWFEGRDLTKLSKKQLSQIRGKSMSMIFQDPMMALDPVFTCGSQIVEAIRLHESVSRSAAYKRAVELLDHVGIAHPSRVMEAYPHELSGGMCQRIMIAMALSCSPKLLIADEPTTALDVTVQAQILELLKRIRSETGMSIMLITHDLGVVAEMADRVAVMYAGKVMEEGDVRSIFRNPRHPYTQGLIRSIPQPGQRGGKLHSIAGNVPGIGSMPTGCRFHPRCADATDACRRSEPDLIETEEGCKARCWKAHPSWEEEEAG</sequence>
<evidence type="ECO:0000256" key="5">
    <source>
        <dbReference type="ARBA" id="ARBA00022741"/>
    </source>
</evidence>
<accession>A0A2V5KVY2</accession>
<name>A0A2V5KVY2_9BACL</name>
<evidence type="ECO:0000256" key="3">
    <source>
        <dbReference type="ARBA" id="ARBA00022448"/>
    </source>
</evidence>
<dbReference type="NCBIfam" id="TIGR01727">
    <property type="entry name" value="oligo_HPY"/>
    <property type="match status" value="1"/>
</dbReference>
<keyword evidence="3" id="KW-0813">Transport</keyword>
<dbReference type="PROSITE" id="PS50893">
    <property type="entry name" value="ABC_TRANSPORTER_2"/>
    <property type="match status" value="1"/>
</dbReference>
<dbReference type="PANTHER" id="PTHR43297">
    <property type="entry name" value="OLIGOPEPTIDE TRANSPORT ATP-BINDING PROTEIN APPD"/>
    <property type="match status" value="1"/>
</dbReference>
<dbReference type="Proteomes" id="UP000247476">
    <property type="component" value="Unassembled WGS sequence"/>
</dbReference>
<dbReference type="GO" id="GO:0016887">
    <property type="term" value="F:ATP hydrolysis activity"/>
    <property type="evidence" value="ECO:0007669"/>
    <property type="project" value="InterPro"/>
</dbReference>
<evidence type="ECO:0000256" key="4">
    <source>
        <dbReference type="ARBA" id="ARBA00022475"/>
    </source>
</evidence>
<keyword evidence="5" id="KW-0547">Nucleotide-binding</keyword>
<dbReference type="EMBL" id="QJVJ01000002">
    <property type="protein sequence ID" value="PYI56367.1"/>
    <property type="molecule type" value="Genomic_DNA"/>
</dbReference>
<dbReference type="GO" id="GO:0005524">
    <property type="term" value="F:ATP binding"/>
    <property type="evidence" value="ECO:0007669"/>
    <property type="project" value="UniProtKB-KW"/>
</dbReference>
<dbReference type="PROSITE" id="PS00211">
    <property type="entry name" value="ABC_TRANSPORTER_1"/>
    <property type="match status" value="1"/>
</dbReference>
<keyword evidence="10" id="KW-1185">Reference proteome</keyword>
<gene>
    <name evidence="9" type="primary">dppD</name>
    <name evidence="9" type="ORF">DLM86_05145</name>
</gene>
<dbReference type="Gene3D" id="3.40.50.300">
    <property type="entry name" value="P-loop containing nucleotide triphosphate hydrolases"/>
    <property type="match status" value="1"/>
</dbReference>
<dbReference type="InterPro" id="IPR003439">
    <property type="entry name" value="ABC_transporter-like_ATP-bd"/>
</dbReference>
<dbReference type="PANTHER" id="PTHR43297:SF2">
    <property type="entry name" value="DIPEPTIDE TRANSPORT ATP-BINDING PROTEIN DPPD"/>
    <property type="match status" value="1"/>
</dbReference>
<evidence type="ECO:0000259" key="8">
    <source>
        <dbReference type="PROSITE" id="PS50893"/>
    </source>
</evidence>
<protein>
    <submittedName>
        <fullName evidence="9">Dipeptide ABC transporter ATP-binding protein DppD</fullName>
    </submittedName>
</protein>
<comment type="subcellular location">
    <subcellularLocation>
        <location evidence="1">Cell membrane</location>
        <topology evidence="1">Peripheral membrane protein</topology>
    </subcellularLocation>
</comment>
<evidence type="ECO:0000313" key="10">
    <source>
        <dbReference type="Proteomes" id="UP000247476"/>
    </source>
</evidence>
<dbReference type="SMART" id="SM00382">
    <property type="entry name" value="AAA"/>
    <property type="match status" value="1"/>
</dbReference>
<dbReference type="InterPro" id="IPR013563">
    <property type="entry name" value="Oligopep_ABC_C"/>
</dbReference>
<dbReference type="SUPFAM" id="SSF52540">
    <property type="entry name" value="P-loop containing nucleoside triphosphate hydrolases"/>
    <property type="match status" value="1"/>
</dbReference>
<keyword evidence="6 9" id="KW-0067">ATP-binding</keyword>
<dbReference type="InterPro" id="IPR027417">
    <property type="entry name" value="P-loop_NTPase"/>
</dbReference>
<organism evidence="9 10">
    <name type="scientific">Paenibacillus flagellatus</name>
    <dbReference type="NCBI Taxonomy" id="2211139"/>
    <lineage>
        <taxon>Bacteria</taxon>
        <taxon>Bacillati</taxon>
        <taxon>Bacillota</taxon>
        <taxon>Bacilli</taxon>
        <taxon>Bacillales</taxon>
        <taxon>Paenibacillaceae</taxon>
        <taxon>Paenibacillus</taxon>
    </lineage>
</organism>
<evidence type="ECO:0000313" key="9">
    <source>
        <dbReference type="EMBL" id="PYI56367.1"/>
    </source>
</evidence>
<dbReference type="InterPro" id="IPR050388">
    <property type="entry name" value="ABC_Ni/Peptide_Import"/>
</dbReference>
<dbReference type="OrthoDB" id="9802264at2"/>
<evidence type="ECO:0000256" key="7">
    <source>
        <dbReference type="ARBA" id="ARBA00023136"/>
    </source>
</evidence>
<dbReference type="CDD" id="cd03257">
    <property type="entry name" value="ABC_NikE_OppD_transporters"/>
    <property type="match status" value="1"/>
</dbReference>
<dbReference type="GO" id="GO:0015833">
    <property type="term" value="P:peptide transport"/>
    <property type="evidence" value="ECO:0007669"/>
    <property type="project" value="InterPro"/>
</dbReference>
<proteinExistence type="inferred from homology"/>
<evidence type="ECO:0000256" key="1">
    <source>
        <dbReference type="ARBA" id="ARBA00004202"/>
    </source>
</evidence>
<evidence type="ECO:0000256" key="2">
    <source>
        <dbReference type="ARBA" id="ARBA00005417"/>
    </source>
</evidence>
<dbReference type="Pfam" id="PF00005">
    <property type="entry name" value="ABC_tran"/>
    <property type="match status" value="1"/>
</dbReference>
<keyword evidence="4" id="KW-1003">Cell membrane</keyword>
<dbReference type="GO" id="GO:0005886">
    <property type="term" value="C:plasma membrane"/>
    <property type="evidence" value="ECO:0007669"/>
    <property type="project" value="UniProtKB-SubCell"/>
</dbReference>
<dbReference type="AlphaFoldDB" id="A0A2V5KVY2"/>
<comment type="similarity">
    <text evidence="2">Belongs to the ABC transporter superfamily.</text>
</comment>
<dbReference type="FunFam" id="3.40.50.300:FF:000016">
    <property type="entry name" value="Oligopeptide ABC transporter ATP-binding component"/>
    <property type="match status" value="1"/>
</dbReference>
<reference evidence="9 10" key="1">
    <citation type="submission" date="2018-05" db="EMBL/GenBank/DDBJ databases">
        <title>Paenibacillus flagellatus sp. nov., isolated from selenium mineral soil.</title>
        <authorList>
            <person name="Dai X."/>
        </authorList>
    </citation>
    <scope>NUCLEOTIDE SEQUENCE [LARGE SCALE GENOMIC DNA]</scope>
    <source>
        <strain evidence="9 10">DXL2</strain>
    </source>
</reference>
<evidence type="ECO:0000256" key="6">
    <source>
        <dbReference type="ARBA" id="ARBA00022840"/>
    </source>
</evidence>
<dbReference type="InterPro" id="IPR017871">
    <property type="entry name" value="ABC_transporter-like_CS"/>
</dbReference>
<keyword evidence="7" id="KW-0472">Membrane</keyword>
<comment type="caution">
    <text evidence="9">The sequence shown here is derived from an EMBL/GenBank/DDBJ whole genome shotgun (WGS) entry which is preliminary data.</text>
</comment>